<dbReference type="InterPro" id="IPR038725">
    <property type="entry name" value="YdaG_split_barrel_FMN-bd"/>
</dbReference>
<dbReference type="PANTHER" id="PTHR34818:SF1">
    <property type="entry name" value="PROTEIN BLI-3"/>
    <property type="match status" value="1"/>
</dbReference>
<name>A0ABP9PDT1_9BACT</name>
<organism evidence="2 3">
    <name type="scientific">Prosthecobacter algae</name>
    <dbReference type="NCBI Taxonomy" id="1144682"/>
    <lineage>
        <taxon>Bacteria</taxon>
        <taxon>Pseudomonadati</taxon>
        <taxon>Verrucomicrobiota</taxon>
        <taxon>Verrucomicrobiia</taxon>
        <taxon>Verrucomicrobiales</taxon>
        <taxon>Verrucomicrobiaceae</taxon>
        <taxon>Prosthecobacter</taxon>
    </lineage>
</organism>
<evidence type="ECO:0000313" key="3">
    <source>
        <dbReference type="Proteomes" id="UP001499852"/>
    </source>
</evidence>
<sequence>MNSIQQQQTEDNHQDLSAQDAIEKIKALVQKAQTCFFCTLVSTGGAPHARPMAVQQVDDAGSLWFLSADDSHKNQELDTDHAVTLFFQGSAHSDFLQLNGTASISRDKAKIKELWNPIIKTWFTGGVDDPRITVIKVTPEDGYYWDTKHGNAIAGLKMMVGALLGKTMDDSIEGSLKV</sequence>
<feature type="domain" description="General stress protein FMN-binding split barrel" evidence="1">
    <location>
        <begin position="20"/>
        <end position="169"/>
    </location>
</feature>
<evidence type="ECO:0000313" key="2">
    <source>
        <dbReference type="EMBL" id="GAA5144940.1"/>
    </source>
</evidence>
<dbReference type="Proteomes" id="UP001499852">
    <property type="component" value="Unassembled WGS sequence"/>
</dbReference>
<comment type="caution">
    <text evidence="2">The sequence shown here is derived from an EMBL/GenBank/DDBJ whole genome shotgun (WGS) entry which is preliminary data.</text>
</comment>
<dbReference type="RefSeq" id="WP_345737772.1">
    <property type="nucleotide sequence ID" value="NZ_BAABIA010000007.1"/>
</dbReference>
<dbReference type="InterPro" id="IPR052917">
    <property type="entry name" value="Stress-Dev_Protein"/>
</dbReference>
<dbReference type="PANTHER" id="PTHR34818">
    <property type="entry name" value="PROTEIN BLI-3"/>
    <property type="match status" value="1"/>
</dbReference>
<protein>
    <recommendedName>
        <fullName evidence="1">General stress protein FMN-binding split barrel domain-containing protein</fullName>
    </recommendedName>
</protein>
<dbReference type="InterPro" id="IPR012349">
    <property type="entry name" value="Split_barrel_FMN-bd"/>
</dbReference>
<dbReference type="Gene3D" id="2.30.110.10">
    <property type="entry name" value="Electron Transport, Fmn-binding Protein, Chain A"/>
    <property type="match status" value="1"/>
</dbReference>
<reference evidence="3" key="1">
    <citation type="journal article" date="2019" name="Int. J. Syst. Evol. Microbiol.">
        <title>The Global Catalogue of Microorganisms (GCM) 10K type strain sequencing project: providing services to taxonomists for standard genome sequencing and annotation.</title>
        <authorList>
            <consortium name="The Broad Institute Genomics Platform"/>
            <consortium name="The Broad Institute Genome Sequencing Center for Infectious Disease"/>
            <person name="Wu L."/>
            <person name="Ma J."/>
        </authorList>
    </citation>
    <scope>NUCLEOTIDE SEQUENCE [LARGE SCALE GENOMIC DNA]</scope>
    <source>
        <strain evidence="3">JCM 18053</strain>
    </source>
</reference>
<evidence type="ECO:0000259" key="1">
    <source>
        <dbReference type="Pfam" id="PF16242"/>
    </source>
</evidence>
<accession>A0ABP9PDT1</accession>
<dbReference type="EMBL" id="BAABIA010000007">
    <property type="protein sequence ID" value="GAA5144940.1"/>
    <property type="molecule type" value="Genomic_DNA"/>
</dbReference>
<keyword evidence="3" id="KW-1185">Reference proteome</keyword>
<proteinExistence type="predicted"/>
<dbReference type="SUPFAM" id="SSF50475">
    <property type="entry name" value="FMN-binding split barrel"/>
    <property type="match status" value="1"/>
</dbReference>
<gene>
    <name evidence="2" type="ORF">GCM10023213_35890</name>
</gene>
<dbReference type="Pfam" id="PF16242">
    <property type="entry name" value="Pyrid_ox_like"/>
    <property type="match status" value="1"/>
</dbReference>